<sequence>MRITAIVDENGQVIAATSGRVGDPESVSAAAGDEVVGGVELLQGQTSREVEVSDELFQSGDADALFRQLSE</sequence>
<evidence type="ECO:0000313" key="2">
    <source>
        <dbReference type="Proteomes" id="UP000199416"/>
    </source>
</evidence>
<protein>
    <submittedName>
        <fullName evidence="1">Uncharacterized protein</fullName>
    </submittedName>
</protein>
<dbReference type="AlphaFoldDB" id="A0A1G6QIF2"/>
<dbReference type="RefSeq" id="WP_091366709.1">
    <property type="nucleotide sequence ID" value="NZ_FMZF01000004.1"/>
</dbReference>
<proteinExistence type="predicted"/>
<organism evidence="1 2">
    <name type="scientific">Geodermatophilus telluris</name>
    <dbReference type="NCBI Taxonomy" id="1190417"/>
    <lineage>
        <taxon>Bacteria</taxon>
        <taxon>Bacillati</taxon>
        <taxon>Actinomycetota</taxon>
        <taxon>Actinomycetes</taxon>
        <taxon>Geodermatophilales</taxon>
        <taxon>Geodermatophilaceae</taxon>
        <taxon>Geodermatophilus</taxon>
    </lineage>
</organism>
<dbReference type="STRING" id="1190417.SAMN05660690_2933"/>
<dbReference type="EMBL" id="FMZF01000004">
    <property type="protein sequence ID" value="SDC92088.1"/>
    <property type="molecule type" value="Genomic_DNA"/>
</dbReference>
<keyword evidence="2" id="KW-1185">Reference proteome</keyword>
<dbReference type="Proteomes" id="UP000199416">
    <property type="component" value="Unassembled WGS sequence"/>
</dbReference>
<gene>
    <name evidence="1" type="ORF">SAMN05660690_2933</name>
</gene>
<reference evidence="2" key="1">
    <citation type="submission" date="2016-10" db="EMBL/GenBank/DDBJ databases">
        <authorList>
            <person name="Varghese N."/>
            <person name="Submissions S."/>
        </authorList>
    </citation>
    <scope>NUCLEOTIDE SEQUENCE [LARGE SCALE GENOMIC DNA]</scope>
    <source>
        <strain evidence="2">DSM 45421</strain>
    </source>
</reference>
<name>A0A1G6QIF2_9ACTN</name>
<evidence type="ECO:0000313" key="1">
    <source>
        <dbReference type="EMBL" id="SDC92088.1"/>
    </source>
</evidence>
<accession>A0A1G6QIF2</accession>